<feature type="non-terminal residue" evidence="7">
    <location>
        <position position="214"/>
    </location>
</feature>
<dbReference type="Gene3D" id="3.50.50.60">
    <property type="entry name" value="FAD/NAD(P)-binding domain"/>
    <property type="match status" value="1"/>
</dbReference>
<evidence type="ECO:0000259" key="6">
    <source>
        <dbReference type="Pfam" id="PF01494"/>
    </source>
</evidence>
<gene>
    <name evidence="7" type="ORF">ENM99_01330</name>
</gene>
<dbReference type="AlphaFoldDB" id="A0A7C6ECW4"/>
<evidence type="ECO:0000256" key="2">
    <source>
        <dbReference type="ARBA" id="ARBA00006796"/>
    </source>
</evidence>
<keyword evidence="3" id="KW-0285">Flavoprotein</keyword>
<comment type="caution">
    <text evidence="7">The sequence shown here is derived from an EMBL/GenBank/DDBJ whole genome shotgun (WGS) entry which is preliminary data.</text>
</comment>
<feature type="domain" description="FAD-binding" evidence="6">
    <location>
        <begin position="6"/>
        <end position="177"/>
    </location>
</feature>
<dbReference type="Pfam" id="PF01494">
    <property type="entry name" value="FAD_binding_3"/>
    <property type="match status" value="1"/>
</dbReference>
<dbReference type="PANTHER" id="PTHR43624">
    <property type="entry name" value="ELECTRON TRANSFER FLAVOPROTEIN-QUINONE OXIDOREDUCTASE YDIS-RELATED"/>
    <property type="match status" value="1"/>
</dbReference>
<keyword evidence="5" id="KW-0560">Oxidoreductase</keyword>
<accession>A0A7C6ECW4</accession>
<dbReference type="SUPFAM" id="SSF51905">
    <property type="entry name" value="FAD/NAD(P)-binding domain"/>
    <property type="match status" value="1"/>
</dbReference>
<dbReference type="GO" id="GO:0071949">
    <property type="term" value="F:FAD binding"/>
    <property type="evidence" value="ECO:0007669"/>
    <property type="project" value="InterPro"/>
</dbReference>
<dbReference type="PANTHER" id="PTHR43624:SF2">
    <property type="entry name" value="ELECTRON TRANSFER FLAVOPROTEIN-QUINONE OXIDOREDUCTASE YDIS-RELATED"/>
    <property type="match status" value="1"/>
</dbReference>
<organism evidence="7">
    <name type="scientific">Desulfurella acetivorans</name>
    <dbReference type="NCBI Taxonomy" id="33002"/>
    <lineage>
        <taxon>Bacteria</taxon>
        <taxon>Pseudomonadati</taxon>
        <taxon>Campylobacterota</taxon>
        <taxon>Desulfurellia</taxon>
        <taxon>Desulfurellales</taxon>
        <taxon>Desulfurellaceae</taxon>
        <taxon>Desulfurella</taxon>
    </lineage>
</organism>
<dbReference type="InterPro" id="IPR036188">
    <property type="entry name" value="FAD/NAD-bd_sf"/>
</dbReference>
<comment type="similarity">
    <text evidence="2">Belongs to the ETF-QO/FixC family.</text>
</comment>
<protein>
    <submittedName>
        <fullName evidence="7">FAD-dependent oxidoreductase</fullName>
    </submittedName>
</protein>
<evidence type="ECO:0000256" key="4">
    <source>
        <dbReference type="ARBA" id="ARBA00022827"/>
    </source>
</evidence>
<sequence>MRKKDFDVVIVGAGPAGLAAGYVLAKAKVNVAIIERGTFPGAKNVMGGIFYRKALDDLIPEFYKEAPLERHIIEQKMWFISEDSVFSMGTRSEKFNKEPYNCFSVFRAKFDKWFAQKVQEAGALIINETVVKDPIIENGKVVGIRTDRPDGDLYCDCVIAADGVNSFLAKSLGLREKITPNKVAVAVKEIIGLPENVINDRFGVSSDSEGVTIE</sequence>
<evidence type="ECO:0000256" key="3">
    <source>
        <dbReference type="ARBA" id="ARBA00022630"/>
    </source>
</evidence>
<keyword evidence="4" id="KW-0274">FAD</keyword>
<proteinExistence type="inferred from homology"/>
<name>A0A7C6ECW4_DESAE</name>
<reference evidence="7" key="1">
    <citation type="journal article" date="2020" name="mSystems">
        <title>Genome- and Community-Level Interaction Insights into Carbon Utilization and Element Cycling Functions of Hydrothermarchaeota in Hydrothermal Sediment.</title>
        <authorList>
            <person name="Zhou Z."/>
            <person name="Liu Y."/>
            <person name="Xu W."/>
            <person name="Pan J."/>
            <person name="Luo Z.H."/>
            <person name="Li M."/>
        </authorList>
    </citation>
    <scope>NUCLEOTIDE SEQUENCE [LARGE SCALE GENOMIC DNA]</scope>
    <source>
        <strain evidence="7">SpSt-1135</strain>
    </source>
</reference>
<dbReference type="EMBL" id="DRZX01000061">
    <property type="protein sequence ID" value="HHS48496.1"/>
    <property type="molecule type" value="Genomic_DNA"/>
</dbReference>
<evidence type="ECO:0000313" key="7">
    <source>
        <dbReference type="EMBL" id="HHS48496.1"/>
    </source>
</evidence>
<evidence type="ECO:0000256" key="1">
    <source>
        <dbReference type="ARBA" id="ARBA00001974"/>
    </source>
</evidence>
<dbReference type="InterPro" id="IPR039651">
    <property type="entry name" value="FixC-like"/>
</dbReference>
<comment type="cofactor">
    <cofactor evidence="1">
        <name>FAD</name>
        <dbReference type="ChEBI" id="CHEBI:57692"/>
    </cofactor>
</comment>
<dbReference type="GO" id="GO:0016491">
    <property type="term" value="F:oxidoreductase activity"/>
    <property type="evidence" value="ECO:0007669"/>
    <property type="project" value="UniProtKB-KW"/>
</dbReference>
<dbReference type="Proteomes" id="UP000886400">
    <property type="component" value="Unassembled WGS sequence"/>
</dbReference>
<evidence type="ECO:0000256" key="5">
    <source>
        <dbReference type="ARBA" id="ARBA00023002"/>
    </source>
</evidence>
<dbReference type="PRINTS" id="PR00420">
    <property type="entry name" value="RNGMNOXGNASE"/>
</dbReference>
<dbReference type="InterPro" id="IPR002938">
    <property type="entry name" value="FAD-bd"/>
</dbReference>